<dbReference type="Pfam" id="PF00067">
    <property type="entry name" value="p450"/>
    <property type="match status" value="1"/>
</dbReference>
<dbReference type="SUPFAM" id="SSF48264">
    <property type="entry name" value="Cytochrome P450"/>
    <property type="match status" value="1"/>
</dbReference>
<dbReference type="InterPro" id="IPR001128">
    <property type="entry name" value="Cyt_P450"/>
</dbReference>
<keyword evidence="7" id="KW-0256">Endoplasmic reticulum</keyword>
<evidence type="ECO:0000256" key="3">
    <source>
        <dbReference type="ARBA" id="ARBA00004406"/>
    </source>
</evidence>
<dbReference type="InterPro" id="IPR036396">
    <property type="entry name" value="Cyt_P450_sf"/>
</dbReference>
<dbReference type="Gene3D" id="1.10.630.10">
    <property type="entry name" value="Cytochrome P450"/>
    <property type="match status" value="1"/>
</dbReference>
<evidence type="ECO:0000256" key="13">
    <source>
        <dbReference type="SAM" id="Phobius"/>
    </source>
</evidence>
<keyword evidence="12 13" id="KW-0472">Membrane</keyword>
<dbReference type="GO" id="GO:0006805">
    <property type="term" value="P:xenobiotic metabolic process"/>
    <property type="evidence" value="ECO:0007669"/>
    <property type="project" value="TreeGrafter"/>
</dbReference>
<feature type="non-terminal residue" evidence="14">
    <location>
        <position position="286"/>
    </location>
</feature>
<feature type="transmembrane region" description="Helical" evidence="13">
    <location>
        <begin position="12"/>
        <end position="29"/>
    </location>
</feature>
<keyword evidence="9" id="KW-0560">Oxidoreductase</keyword>
<evidence type="ECO:0000256" key="11">
    <source>
        <dbReference type="ARBA" id="ARBA00023033"/>
    </source>
</evidence>
<dbReference type="PANTHER" id="PTHR24300">
    <property type="entry name" value="CYTOCHROME P450 508A4-RELATED"/>
    <property type="match status" value="1"/>
</dbReference>
<evidence type="ECO:0000256" key="8">
    <source>
        <dbReference type="ARBA" id="ARBA00022848"/>
    </source>
</evidence>
<dbReference type="GO" id="GO:0016712">
    <property type="term" value="F:oxidoreductase activity, acting on paired donors, with incorporation or reduction of molecular oxygen, reduced flavin or flavoprotein as one donor, and incorporation of one atom of oxygen"/>
    <property type="evidence" value="ECO:0007669"/>
    <property type="project" value="TreeGrafter"/>
</dbReference>
<evidence type="ECO:0000256" key="2">
    <source>
        <dbReference type="ARBA" id="ARBA00004174"/>
    </source>
</evidence>
<gene>
    <name evidence="14" type="ORF">GDO78_021967</name>
</gene>
<dbReference type="InterPro" id="IPR050182">
    <property type="entry name" value="Cytochrome_P450_fam2"/>
</dbReference>
<keyword evidence="13" id="KW-0812">Transmembrane</keyword>
<dbReference type="PANTHER" id="PTHR24300:SF302">
    <property type="entry name" value="CYTOCHROME P450"/>
    <property type="match status" value="1"/>
</dbReference>
<dbReference type="OrthoDB" id="1055148at2759"/>
<comment type="cofactor">
    <cofactor evidence="1">
        <name>heme</name>
        <dbReference type="ChEBI" id="CHEBI:30413"/>
    </cofactor>
</comment>
<dbReference type="GO" id="GO:0005789">
    <property type="term" value="C:endoplasmic reticulum membrane"/>
    <property type="evidence" value="ECO:0007669"/>
    <property type="project" value="UniProtKB-SubCell"/>
</dbReference>
<keyword evidence="10" id="KW-0408">Iron</keyword>
<evidence type="ECO:0000256" key="6">
    <source>
        <dbReference type="ARBA" id="ARBA00022723"/>
    </source>
</evidence>
<reference evidence="14" key="1">
    <citation type="thesis" date="2020" institute="ProQuest LLC" country="789 East Eisenhower Parkway, Ann Arbor, MI, USA">
        <title>Comparative Genomics and Chromosome Evolution.</title>
        <authorList>
            <person name="Mudd A.B."/>
        </authorList>
    </citation>
    <scope>NUCLEOTIDE SEQUENCE</scope>
    <source>
        <strain evidence="14">HN-11 Male</strain>
        <tissue evidence="14">Kidney and liver</tissue>
    </source>
</reference>
<keyword evidence="11" id="KW-0503">Monooxygenase</keyword>
<evidence type="ECO:0000256" key="10">
    <source>
        <dbReference type="ARBA" id="ARBA00023004"/>
    </source>
</evidence>
<evidence type="ECO:0000256" key="1">
    <source>
        <dbReference type="ARBA" id="ARBA00001971"/>
    </source>
</evidence>
<name>A0A8J6E9Q4_ELECQ</name>
<evidence type="ECO:0000256" key="4">
    <source>
        <dbReference type="ARBA" id="ARBA00010617"/>
    </source>
</evidence>
<evidence type="ECO:0000256" key="9">
    <source>
        <dbReference type="ARBA" id="ARBA00023002"/>
    </source>
</evidence>
<dbReference type="InterPro" id="IPR002401">
    <property type="entry name" value="Cyt_P450_E_grp-I"/>
</dbReference>
<keyword evidence="6" id="KW-0479">Metal-binding</keyword>
<proteinExistence type="inferred from homology"/>
<dbReference type="FunFam" id="1.10.630.10:FF:000238">
    <property type="entry name" value="Cytochrome P450 2A6"/>
    <property type="match status" value="1"/>
</dbReference>
<dbReference type="GO" id="GO:0006082">
    <property type="term" value="P:organic acid metabolic process"/>
    <property type="evidence" value="ECO:0007669"/>
    <property type="project" value="TreeGrafter"/>
</dbReference>
<evidence type="ECO:0000313" key="14">
    <source>
        <dbReference type="EMBL" id="KAG9463328.1"/>
    </source>
</evidence>
<accession>A0A8J6E9Q4</accession>
<evidence type="ECO:0000313" key="15">
    <source>
        <dbReference type="Proteomes" id="UP000770717"/>
    </source>
</evidence>
<organism evidence="14 15">
    <name type="scientific">Eleutherodactylus coqui</name>
    <name type="common">Puerto Rican coqui</name>
    <dbReference type="NCBI Taxonomy" id="57060"/>
    <lineage>
        <taxon>Eukaryota</taxon>
        <taxon>Metazoa</taxon>
        <taxon>Chordata</taxon>
        <taxon>Craniata</taxon>
        <taxon>Vertebrata</taxon>
        <taxon>Euteleostomi</taxon>
        <taxon>Amphibia</taxon>
        <taxon>Batrachia</taxon>
        <taxon>Anura</taxon>
        <taxon>Neobatrachia</taxon>
        <taxon>Hyloidea</taxon>
        <taxon>Eleutherodactylidae</taxon>
        <taxon>Eleutherodactylinae</taxon>
        <taxon>Eleutherodactylus</taxon>
        <taxon>Eleutherodactylus</taxon>
    </lineage>
</organism>
<keyword evidence="5" id="KW-0349">Heme</keyword>
<dbReference type="PRINTS" id="PR00463">
    <property type="entry name" value="EP450I"/>
</dbReference>
<protein>
    <submittedName>
        <fullName evidence="14">Uncharacterized protein</fullName>
    </submittedName>
</protein>
<comment type="similarity">
    <text evidence="4">Belongs to the cytochrome P450 family.</text>
</comment>
<dbReference type="GO" id="GO:0005506">
    <property type="term" value="F:iron ion binding"/>
    <property type="evidence" value="ECO:0007669"/>
    <property type="project" value="InterPro"/>
</dbReference>
<keyword evidence="13" id="KW-1133">Transmembrane helix</keyword>
<evidence type="ECO:0000256" key="7">
    <source>
        <dbReference type="ARBA" id="ARBA00022824"/>
    </source>
</evidence>
<dbReference type="EMBL" id="WNTK01007223">
    <property type="protein sequence ID" value="KAG9463328.1"/>
    <property type="molecule type" value="Genomic_DNA"/>
</dbReference>
<dbReference type="GO" id="GO:0020037">
    <property type="term" value="F:heme binding"/>
    <property type="evidence" value="ECO:0007669"/>
    <property type="project" value="InterPro"/>
</dbReference>
<dbReference type="AlphaFoldDB" id="A0A8J6E9Q4"/>
<evidence type="ECO:0000256" key="12">
    <source>
        <dbReference type="ARBA" id="ARBA00023136"/>
    </source>
</evidence>
<comment type="caution">
    <text evidence="14">The sequence shown here is derived from an EMBL/GenBank/DDBJ whole genome shotgun (WGS) entry which is preliminary data.</text>
</comment>
<sequence>GFAEDMFPLDQVTVLLSIVICIFLALVLYKQKENVHPNYPPGPKPLPIIGNILNLNVQKPHLSFLELAKKYGPVFSIKLGTEKMVVLCGYDTVKEALVNRAEEFLDRPMTPAFMDLTGGYGIAFLNGNNWKIMRHFTVSTLRDFGMGKRSLEEKINEESNCLVERFKCYKGEPFDNTMAIHAAVANIIVSITLGRRFDYDDPKLQRTIDIINNNVRIVGSPMAMLYNAFPSVMRWIPGSHQSIRKNTNELHSFIREIFMKQRDQLDINDQRSLIDCFLVKQKQVRL</sequence>
<keyword evidence="8" id="KW-0492">Microsome</keyword>
<evidence type="ECO:0000256" key="5">
    <source>
        <dbReference type="ARBA" id="ARBA00022617"/>
    </source>
</evidence>
<comment type="subcellular location">
    <subcellularLocation>
        <location evidence="3">Endoplasmic reticulum membrane</location>
        <topology evidence="3">Peripheral membrane protein</topology>
    </subcellularLocation>
    <subcellularLocation>
        <location evidence="2">Microsome membrane</location>
        <topology evidence="2">Peripheral membrane protein</topology>
    </subcellularLocation>
</comment>
<dbReference type="Proteomes" id="UP000770717">
    <property type="component" value="Unassembled WGS sequence"/>
</dbReference>
<keyword evidence="15" id="KW-1185">Reference proteome</keyword>